<keyword evidence="3" id="KW-1185">Reference proteome</keyword>
<evidence type="ECO:0000313" key="3">
    <source>
        <dbReference type="Proteomes" id="UP000316096"/>
    </source>
</evidence>
<name>A0A543CJG7_9ACTN</name>
<protein>
    <submittedName>
        <fullName evidence="2">Uncharacterized protein</fullName>
    </submittedName>
</protein>
<evidence type="ECO:0000313" key="2">
    <source>
        <dbReference type="EMBL" id="TQL97205.1"/>
    </source>
</evidence>
<proteinExistence type="predicted"/>
<dbReference type="EMBL" id="VFOZ01000001">
    <property type="protein sequence ID" value="TQL97205.1"/>
    <property type="molecule type" value="Genomic_DNA"/>
</dbReference>
<comment type="caution">
    <text evidence="2">The sequence shown here is derived from an EMBL/GenBank/DDBJ whole genome shotgun (WGS) entry which is preliminary data.</text>
</comment>
<accession>A0A543CJG7</accession>
<sequence>MGQYGGGTVATGHVGRSGLALLGIYLNDHLAGATLGTELAFRLAGAHRESEESATFERLANEIAEDRAALMELMTALDVPVRQYKIVLGWVAEKAGRFKPNGRLLARSPLSSLEEVEMMRLGVEGKAACWRTLLVLADRDDRLDRERLDELLRRADEQAETLEDLRIEVTAELTGAL</sequence>
<dbReference type="AlphaFoldDB" id="A0A543CJG7"/>
<dbReference type="OrthoDB" id="5504890at2"/>
<dbReference type="Proteomes" id="UP000316096">
    <property type="component" value="Unassembled WGS sequence"/>
</dbReference>
<organism evidence="2 3">
    <name type="scientific">Actinoallomurus bryophytorum</name>
    <dbReference type="NCBI Taxonomy" id="1490222"/>
    <lineage>
        <taxon>Bacteria</taxon>
        <taxon>Bacillati</taxon>
        <taxon>Actinomycetota</taxon>
        <taxon>Actinomycetes</taxon>
        <taxon>Streptosporangiales</taxon>
        <taxon>Thermomonosporaceae</taxon>
        <taxon>Actinoallomurus</taxon>
    </lineage>
</organism>
<reference evidence="2 3" key="1">
    <citation type="submission" date="2019-06" db="EMBL/GenBank/DDBJ databases">
        <title>Sequencing the genomes of 1000 actinobacteria strains.</title>
        <authorList>
            <person name="Klenk H.-P."/>
        </authorList>
    </citation>
    <scope>NUCLEOTIDE SEQUENCE [LARGE SCALE GENOMIC DNA]</scope>
    <source>
        <strain evidence="2 3">DSM 102200</strain>
    </source>
</reference>
<dbReference type="RefSeq" id="WP_141955966.1">
    <property type="nucleotide sequence ID" value="NZ_VFOZ01000001.1"/>
</dbReference>
<feature type="coiled-coil region" evidence="1">
    <location>
        <begin position="145"/>
        <end position="172"/>
    </location>
</feature>
<gene>
    <name evidence="2" type="ORF">FB559_2783</name>
</gene>
<keyword evidence="1" id="KW-0175">Coiled coil</keyword>
<evidence type="ECO:0000256" key="1">
    <source>
        <dbReference type="SAM" id="Coils"/>
    </source>
</evidence>